<feature type="region of interest" description="Disordered" evidence="9">
    <location>
        <begin position="1"/>
        <end position="28"/>
    </location>
</feature>
<feature type="compositionally biased region" description="Basic and acidic residues" evidence="9">
    <location>
        <begin position="8"/>
        <end position="22"/>
    </location>
</feature>
<dbReference type="SUPFAM" id="SSF55008">
    <property type="entry name" value="HMA, heavy metal-associated domain"/>
    <property type="match status" value="1"/>
</dbReference>
<comment type="subcellular location">
    <subcellularLocation>
        <location evidence="8">Cell membrane</location>
    </subcellularLocation>
    <subcellularLocation>
        <location evidence="1">Membrane</location>
    </subcellularLocation>
</comment>
<dbReference type="InterPro" id="IPR001757">
    <property type="entry name" value="P_typ_ATPase"/>
</dbReference>
<evidence type="ECO:0000256" key="1">
    <source>
        <dbReference type="ARBA" id="ARBA00004370"/>
    </source>
</evidence>
<evidence type="ECO:0000256" key="2">
    <source>
        <dbReference type="ARBA" id="ARBA00006024"/>
    </source>
</evidence>
<dbReference type="SUPFAM" id="SSF81665">
    <property type="entry name" value="Calcium ATPase, transmembrane domain M"/>
    <property type="match status" value="1"/>
</dbReference>
<keyword evidence="8" id="KW-0067">ATP-binding</keyword>
<feature type="transmembrane region" description="Helical" evidence="8">
    <location>
        <begin position="133"/>
        <end position="153"/>
    </location>
</feature>
<dbReference type="PROSITE" id="PS01047">
    <property type="entry name" value="HMA_1"/>
    <property type="match status" value="1"/>
</dbReference>
<evidence type="ECO:0000259" key="10">
    <source>
        <dbReference type="PROSITE" id="PS50846"/>
    </source>
</evidence>
<dbReference type="InterPro" id="IPR036412">
    <property type="entry name" value="HAD-like_sf"/>
</dbReference>
<dbReference type="SUPFAM" id="SSF56784">
    <property type="entry name" value="HAD-like"/>
    <property type="match status" value="1"/>
</dbReference>
<evidence type="ECO:0000256" key="5">
    <source>
        <dbReference type="ARBA" id="ARBA00022967"/>
    </source>
</evidence>
<name>A0ABV8ULN6_9PROT</name>
<dbReference type="Pfam" id="PF00122">
    <property type="entry name" value="E1-E2_ATPase"/>
    <property type="match status" value="1"/>
</dbReference>
<feature type="transmembrane region" description="Helical" evidence="8">
    <location>
        <begin position="226"/>
        <end position="244"/>
    </location>
</feature>
<dbReference type="InterPro" id="IPR023214">
    <property type="entry name" value="HAD_sf"/>
</dbReference>
<feature type="transmembrane region" description="Helical" evidence="8">
    <location>
        <begin position="713"/>
        <end position="729"/>
    </location>
</feature>
<dbReference type="InterPro" id="IPR044492">
    <property type="entry name" value="P_typ_ATPase_HD_dom"/>
</dbReference>
<keyword evidence="12" id="KW-1185">Reference proteome</keyword>
<dbReference type="CDD" id="cd02092">
    <property type="entry name" value="P-type_ATPase_FixI-like"/>
    <property type="match status" value="1"/>
</dbReference>
<dbReference type="InterPro" id="IPR018303">
    <property type="entry name" value="ATPase_P-typ_P_site"/>
</dbReference>
<dbReference type="InterPro" id="IPR036163">
    <property type="entry name" value="HMA_dom_sf"/>
</dbReference>
<keyword evidence="6 8" id="KW-1133">Transmembrane helix</keyword>
<dbReference type="SUPFAM" id="SSF81653">
    <property type="entry name" value="Calcium ATPase, transduction domain A"/>
    <property type="match status" value="1"/>
</dbReference>
<dbReference type="Gene3D" id="3.40.50.1000">
    <property type="entry name" value="HAD superfamily/HAD-like"/>
    <property type="match status" value="1"/>
</dbReference>
<dbReference type="Gene3D" id="2.70.150.10">
    <property type="entry name" value="Calcium-transporting ATPase, cytoplasmic transduction domain A"/>
    <property type="match status" value="1"/>
</dbReference>
<organism evidence="11 12">
    <name type="scientific">Fodinicurvata halophila</name>
    <dbReference type="NCBI Taxonomy" id="1419723"/>
    <lineage>
        <taxon>Bacteria</taxon>
        <taxon>Pseudomonadati</taxon>
        <taxon>Pseudomonadota</taxon>
        <taxon>Alphaproteobacteria</taxon>
        <taxon>Rhodospirillales</taxon>
        <taxon>Rhodovibrionaceae</taxon>
        <taxon>Fodinicurvata</taxon>
    </lineage>
</organism>
<dbReference type="Pfam" id="PF00403">
    <property type="entry name" value="HMA"/>
    <property type="match status" value="1"/>
</dbReference>
<evidence type="ECO:0000313" key="12">
    <source>
        <dbReference type="Proteomes" id="UP001595799"/>
    </source>
</evidence>
<dbReference type="Proteomes" id="UP001595799">
    <property type="component" value="Unassembled WGS sequence"/>
</dbReference>
<evidence type="ECO:0000256" key="7">
    <source>
        <dbReference type="ARBA" id="ARBA00023136"/>
    </source>
</evidence>
<proteinExistence type="inferred from homology"/>
<dbReference type="SFLD" id="SFLDG00002">
    <property type="entry name" value="C1.7:_P-type_atpase_like"/>
    <property type="match status" value="1"/>
</dbReference>
<dbReference type="InterPro" id="IPR017969">
    <property type="entry name" value="Heavy-metal-associated_CS"/>
</dbReference>
<keyword evidence="4 8" id="KW-0479">Metal-binding</keyword>
<comment type="caution">
    <text evidence="11">The sequence shown here is derived from an EMBL/GenBank/DDBJ whole genome shotgun (WGS) entry which is preliminary data.</text>
</comment>
<dbReference type="PROSITE" id="PS00154">
    <property type="entry name" value="ATPASE_E1_E2"/>
    <property type="match status" value="1"/>
</dbReference>
<dbReference type="InterPro" id="IPR008250">
    <property type="entry name" value="ATPase_P-typ_transduc_dom_A_sf"/>
</dbReference>
<evidence type="ECO:0000256" key="6">
    <source>
        <dbReference type="ARBA" id="ARBA00022989"/>
    </source>
</evidence>
<dbReference type="Gene3D" id="3.40.1110.10">
    <property type="entry name" value="Calcium-transporting ATPase, cytoplasmic domain N"/>
    <property type="match status" value="1"/>
</dbReference>
<dbReference type="SFLD" id="SFLDS00003">
    <property type="entry name" value="Haloacid_Dehalogenase"/>
    <property type="match status" value="1"/>
</dbReference>
<accession>A0ABV8ULN6</accession>
<dbReference type="InterPro" id="IPR023298">
    <property type="entry name" value="ATPase_P-typ_TM_dom_sf"/>
</dbReference>
<dbReference type="NCBIfam" id="TIGR01494">
    <property type="entry name" value="ATPase_P-type"/>
    <property type="match status" value="1"/>
</dbReference>
<keyword evidence="3 8" id="KW-0812">Transmembrane</keyword>
<feature type="transmembrane region" description="Helical" evidence="8">
    <location>
        <begin position="382"/>
        <end position="402"/>
    </location>
</feature>
<evidence type="ECO:0000313" key="11">
    <source>
        <dbReference type="EMBL" id="MFC4351746.1"/>
    </source>
</evidence>
<keyword evidence="7 8" id="KW-0472">Membrane</keyword>
<dbReference type="InterPro" id="IPR006121">
    <property type="entry name" value="HMA_dom"/>
</dbReference>
<keyword evidence="8" id="KW-0547">Nucleotide-binding</keyword>
<keyword evidence="5" id="KW-1278">Translocase</keyword>
<keyword evidence="8" id="KW-1003">Cell membrane</keyword>
<dbReference type="InterPro" id="IPR059000">
    <property type="entry name" value="ATPase_P-type_domA"/>
</dbReference>
<dbReference type="EMBL" id="JBHSCW010000003">
    <property type="protein sequence ID" value="MFC4351746.1"/>
    <property type="molecule type" value="Genomic_DNA"/>
</dbReference>
<evidence type="ECO:0000256" key="9">
    <source>
        <dbReference type="SAM" id="MobiDB-lite"/>
    </source>
</evidence>
<dbReference type="SFLD" id="SFLDF00027">
    <property type="entry name" value="p-type_atpase"/>
    <property type="match status" value="1"/>
</dbReference>
<dbReference type="CDD" id="cd00371">
    <property type="entry name" value="HMA"/>
    <property type="match status" value="1"/>
</dbReference>
<dbReference type="NCBIfam" id="TIGR01511">
    <property type="entry name" value="ATPase-IB1_Cu"/>
    <property type="match status" value="1"/>
</dbReference>
<gene>
    <name evidence="11" type="ORF">ACFOW6_09355</name>
</gene>
<dbReference type="NCBIfam" id="TIGR01512">
    <property type="entry name" value="ATPase-IB2_Cd"/>
    <property type="match status" value="1"/>
</dbReference>
<dbReference type="InterPro" id="IPR023299">
    <property type="entry name" value="ATPase_P-typ_cyto_dom_N"/>
</dbReference>
<dbReference type="RefSeq" id="WP_382422070.1">
    <property type="nucleotide sequence ID" value="NZ_JBHSCW010000003.1"/>
</dbReference>
<dbReference type="PROSITE" id="PS50846">
    <property type="entry name" value="HMA_2"/>
    <property type="match status" value="1"/>
</dbReference>
<dbReference type="PANTHER" id="PTHR46594">
    <property type="entry name" value="P-TYPE CATION-TRANSPORTING ATPASE"/>
    <property type="match status" value="1"/>
</dbReference>
<reference evidence="12" key="1">
    <citation type="journal article" date="2019" name="Int. J. Syst. Evol. Microbiol.">
        <title>The Global Catalogue of Microorganisms (GCM) 10K type strain sequencing project: providing services to taxonomists for standard genome sequencing and annotation.</title>
        <authorList>
            <consortium name="The Broad Institute Genomics Platform"/>
            <consortium name="The Broad Institute Genome Sequencing Center for Infectious Disease"/>
            <person name="Wu L."/>
            <person name="Ma J."/>
        </authorList>
    </citation>
    <scope>NUCLEOTIDE SEQUENCE [LARGE SCALE GENOMIC DNA]</scope>
    <source>
        <strain evidence="12">CECT 8472</strain>
    </source>
</reference>
<dbReference type="PRINTS" id="PR00119">
    <property type="entry name" value="CATATPASE"/>
</dbReference>
<feature type="transmembrane region" description="Helical" evidence="8">
    <location>
        <begin position="198"/>
        <end position="220"/>
    </location>
</feature>
<evidence type="ECO:0000256" key="8">
    <source>
        <dbReference type="RuleBase" id="RU362081"/>
    </source>
</evidence>
<feature type="domain" description="HMA" evidence="10">
    <location>
        <begin position="48"/>
        <end position="116"/>
    </location>
</feature>
<comment type="similarity">
    <text evidence="2 8">Belongs to the cation transport ATPase (P-type) (TC 3.A.3) family. Type IB subfamily.</text>
</comment>
<feature type="transmembrane region" description="Helical" evidence="8">
    <location>
        <begin position="408"/>
        <end position="428"/>
    </location>
</feature>
<dbReference type="NCBIfam" id="TIGR01525">
    <property type="entry name" value="ATPase-IB_hvy"/>
    <property type="match status" value="1"/>
</dbReference>
<feature type="transmembrane region" description="Helical" evidence="8">
    <location>
        <begin position="165"/>
        <end position="186"/>
    </location>
</feature>
<dbReference type="InterPro" id="IPR027256">
    <property type="entry name" value="P-typ_ATPase_IB"/>
</dbReference>
<evidence type="ECO:0000256" key="4">
    <source>
        <dbReference type="ARBA" id="ARBA00022723"/>
    </source>
</evidence>
<dbReference type="PANTHER" id="PTHR46594:SF4">
    <property type="entry name" value="P-TYPE CATION-TRANSPORTING ATPASE"/>
    <property type="match status" value="1"/>
</dbReference>
<dbReference type="Pfam" id="PF00702">
    <property type="entry name" value="Hydrolase"/>
    <property type="match status" value="1"/>
</dbReference>
<dbReference type="Gene3D" id="3.30.70.100">
    <property type="match status" value="1"/>
</dbReference>
<evidence type="ECO:0000256" key="3">
    <source>
        <dbReference type="ARBA" id="ARBA00022692"/>
    </source>
</evidence>
<protein>
    <submittedName>
        <fullName evidence="11">Cation-translocating P-type ATPase</fullName>
    </submittedName>
</protein>
<sequence length="784" mass="84083">MSCCSSEAGDRRGESKTAEERVQGASPAWHPLSDELRLASQRVGAEERQVELSVPDIHCGGCIRAIESSLGQLPGITHVRVNLTARRVTVRWHEGEKGDEPPAFMQRLKDLGYPAHIHEAGHSDKRNPALGHLIRALAVAGFGAGNIMFLSVAVWSGAEETTRDLFHWISAAIALPVLLYSGRVFYSSAWNALRHGQTNMDVPITLGVFLAFGMSLYDTIQQAQHAYFDAAAMLLFFLLVGRTLDHVMRERARSAVRGLARLAARGARVEGADGQVSYEALETIRPGRVVQLAAGERVPLDGRVLSGSSDLDAALVTGESTPSPVGPGAQIQAGTLNLTGPLRMEVTATVGDSFLAKMMELMETAEAGRSRYRRLADRASRLYAPVVHLAALGGFLGWMLAVGDLHQAVTIAVAVLIITCPCALGLAVPMVQVMAARRLFEQGVMMKDGSALERLAEVDRVVFDKTGTLTLGQPQLQAPETFDPEHLALAAALGAHSRHPCSQALANASSASGKTLPTFDSLREVPGCGMEARLGGDLYRLGRMDWAVENAEDQERLRETRLRGESCSALSRNGDLLEVFTFSDPLRPGAREVVETLKERGIVPEILSGDAAAPAERVAKLLGIEELRSAMMPDDKSARLNELSHQGHRVLMVGDGLNDAPALAAAHVSMAPGSAADVGRNAADLVFLRDSLQAVPGALDLARRAQRLVRQNFALAIGYNALALPFAMLGYVTPLFAAVAMSSSSLLVVANALRLGRIKWWEGDQALDAAATETQAFRKLEAAQ</sequence>